<sequence length="108" mass="12156">MDGGLILALLGAAGTIVAIVSAIVASHRTTSDKIQKGDDALHDRINRVRDEYVRRIDLDSHMSRIETNVKELREEGREGNREINRRLDQVLTTLQPQIVPPPPPRRRS</sequence>
<dbReference type="RefSeq" id="WP_269905581.1">
    <property type="nucleotide sequence ID" value="NZ_JAPFQA010000004.1"/>
</dbReference>
<evidence type="ECO:0000313" key="3">
    <source>
        <dbReference type="EMBL" id="MCZ8545087.1"/>
    </source>
</evidence>
<gene>
    <name evidence="3" type="ORF">OOJ09_12910</name>
</gene>
<keyword evidence="2" id="KW-0812">Transmembrane</keyword>
<evidence type="ECO:0000313" key="4">
    <source>
        <dbReference type="Proteomes" id="UP001152178"/>
    </source>
</evidence>
<reference evidence="3" key="1">
    <citation type="submission" date="2022-11" db="EMBL/GenBank/DDBJ databases">
        <authorList>
            <person name="Coimbra C."/>
        </authorList>
    </citation>
    <scope>NUCLEOTIDE SEQUENCE</scope>
    <source>
        <strain evidence="3">Jales19</strain>
    </source>
</reference>
<protein>
    <submittedName>
        <fullName evidence="3">Uncharacterized protein</fullName>
    </submittedName>
</protein>
<evidence type="ECO:0000256" key="2">
    <source>
        <dbReference type="SAM" id="Phobius"/>
    </source>
</evidence>
<keyword evidence="1" id="KW-0175">Coiled coil</keyword>
<organism evidence="3 4">
    <name type="scientific">Mesorhizobium qingshengii</name>
    <dbReference type="NCBI Taxonomy" id="1165689"/>
    <lineage>
        <taxon>Bacteria</taxon>
        <taxon>Pseudomonadati</taxon>
        <taxon>Pseudomonadota</taxon>
        <taxon>Alphaproteobacteria</taxon>
        <taxon>Hyphomicrobiales</taxon>
        <taxon>Phyllobacteriaceae</taxon>
        <taxon>Mesorhizobium</taxon>
    </lineage>
</organism>
<feature type="coiled-coil region" evidence="1">
    <location>
        <begin position="55"/>
        <end position="82"/>
    </location>
</feature>
<keyword evidence="2" id="KW-0472">Membrane</keyword>
<proteinExistence type="predicted"/>
<name>A0ABT4QU35_9HYPH</name>
<evidence type="ECO:0000256" key="1">
    <source>
        <dbReference type="SAM" id="Coils"/>
    </source>
</evidence>
<dbReference type="EMBL" id="JAPFQA010000004">
    <property type="protein sequence ID" value="MCZ8545087.1"/>
    <property type="molecule type" value="Genomic_DNA"/>
</dbReference>
<keyword evidence="4" id="KW-1185">Reference proteome</keyword>
<feature type="transmembrane region" description="Helical" evidence="2">
    <location>
        <begin position="6"/>
        <end position="26"/>
    </location>
</feature>
<keyword evidence="2" id="KW-1133">Transmembrane helix</keyword>
<dbReference type="Proteomes" id="UP001152178">
    <property type="component" value="Unassembled WGS sequence"/>
</dbReference>
<accession>A0ABT4QU35</accession>
<comment type="caution">
    <text evidence="3">The sequence shown here is derived from an EMBL/GenBank/DDBJ whole genome shotgun (WGS) entry which is preliminary data.</text>
</comment>